<keyword evidence="3" id="KW-1185">Reference proteome</keyword>
<dbReference type="EMBL" id="JACJIQ010000014">
    <property type="protein sequence ID" value="MBA9078554.1"/>
    <property type="molecule type" value="Genomic_DNA"/>
</dbReference>
<keyword evidence="1" id="KW-0732">Signal</keyword>
<name>A0A839GFX0_9BACT</name>
<evidence type="ECO:0000256" key="1">
    <source>
        <dbReference type="SAM" id="SignalP"/>
    </source>
</evidence>
<dbReference type="AlphaFoldDB" id="A0A839GFX0"/>
<dbReference type="PROSITE" id="PS51257">
    <property type="entry name" value="PROKAR_LIPOPROTEIN"/>
    <property type="match status" value="1"/>
</dbReference>
<reference evidence="2 3" key="1">
    <citation type="submission" date="2020-08" db="EMBL/GenBank/DDBJ databases">
        <title>Genomic Encyclopedia of Type Strains, Phase IV (KMG-IV): sequencing the most valuable type-strain genomes for metagenomic binning, comparative biology and taxonomic classification.</title>
        <authorList>
            <person name="Goeker M."/>
        </authorList>
    </citation>
    <scope>NUCLEOTIDE SEQUENCE [LARGE SCALE GENOMIC DNA]</scope>
    <source>
        <strain evidence="2 3">DSM 29854</strain>
    </source>
</reference>
<comment type="caution">
    <text evidence="2">The sequence shown here is derived from an EMBL/GenBank/DDBJ whole genome shotgun (WGS) entry which is preliminary data.</text>
</comment>
<evidence type="ECO:0000313" key="3">
    <source>
        <dbReference type="Proteomes" id="UP000563094"/>
    </source>
</evidence>
<gene>
    <name evidence="2" type="ORF">FHS90_003284</name>
</gene>
<organism evidence="2 3">
    <name type="scientific">Rufibacter quisquiliarum</name>
    <dbReference type="NCBI Taxonomy" id="1549639"/>
    <lineage>
        <taxon>Bacteria</taxon>
        <taxon>Pseudomonadati</taxon>
        <taxon>Bacteroidota</taxon>
        <taxon>Cytophagia</taxon>
        <taxon>Cytophagales</taxon>
        <taxon>Hymenobacteraceae</taxon>
        <taxon>Rufibacter</taxon>
    </lineage>
</organism>
<dbReference type="Proteomes" id="UP000563094">
    <property type="component" value="Unassembled WGS sequence"/>
</dbReference>
<dbReference type="RefSeq" id="WP_182513732.1">
    <property type="nucleotide sequence ID" value="NZ_JACJIQ010000014.1"/>
</dbReference>
<feature type="signal peptide" evidence="1">
    <location>
        <begin position="1"/>
        <end position="18"/>
    </location>
</feature>
<sequence length="54" mass="5643">MKNFLLLAAIGMFGFASCKSSTCPAYATKPSQATEKTVLVKANPETPAAHNING</sequence>
<feature type="chain" id="PRO_5032557408" evidence="1">
    <location>
        <begin position="19"/>
        <end position="54"/>
    </location>
</feature>
<accession>A0A839GFX0</accession>
<evidence type="ECO:0000313" key="2">
    <source>
        <dbReference type="EMBL" id="MBA9078554.1"/>
    </source>
</evidence>
<protein>
    <submittedName>
        <fullName evidence="2">Uncharacterized protein</fullName>
    </submittedName>
</protein>
<proteinExistence type="predicted"/>